<reference evidence="5 6" key="1">
    <citation type="submission" date="2018-06" db="EMBL/GenBank/DDBJ databases">
        <title>Genomic Encyclopedia of Archaeal and Bacterial Type Strains, Phase II (KMG-II): from individual species to whole genera.</title>
        <authorList>
            <person name="Goeker M."/>
        </authorList>
    </citation>
    <scope>NUCLEOTIDE SEQUENCE [LARGE SCALE GENOMIC DNA]</scope>
    <source>
        <strain evidence="5 6">DSM 24525</strain>
    </source>
</reference>
<gene>
    <name evidence="3" type="primary">nuoC</name>
    <name evidence="5" type="ORF">C8P66_11570</name>
</gene>
<comment type="subcellular location">
    <subcellularLocation>
        <location evidence="3">Cell membrane</location>
        <topology evidence="3">Peripheral membrane protein</topology>
        <orientation evidence="3">Cytoplasmic side</orientation>
    </subcellularLocation>
</comment>
<comment type="function">
    <text evidence="3">NDH-1 shuttles electrons from NADH, via FMN and iron-sulfur (Fe-S) centers, to quinones in the respiratory chain. The immediate electron acceptor for the enzyme in this species is believed to be ubiquinone. Couples the redox reaction to proton translocation (for every two electrons transferred, four hydrogen ions are translocated across the cytoplasmic membrane), and thus conserves the redox energy in a proton gradient.</text>
</comment>
<dbReference type="NCBIfam" id="TIGR01961">
    <property type="entry name" value="NuoC_fam"/>
    <property type="match status" value="1"/>
</dbReference>
<protein>
    <recommendedName>
        <fullName evidence="3">NADH-quinone oxidoreductase subunit C</fullName>
        <ecNumber evidence="3">7.1.1.-</ecNumber>
    </recommendedName>
    <alternativeName>
        <fullName evidence="3">NADH dehydrogenase I subunit C</fullName>
    </alternativeName>
    <alternativeName>
        <fullName evidence="3">NDH-1 subunit C</fullName>
    </alternativeName>
</protein>
<proteinExistence type="inferred from homology"/>
<keyword evidence="3" id="KW-0520">NAD</keyword>
<dbReference type="EMBL" id="QKYU01000015">
    <property type="protein sequence ID" value="PZW43608.1"/>
    <property type="molecule type" value="Genomic_DNA"/>
</dbReference>
<dbReference type="GO" id="GO:0050136">
    <property type="term" value="F:NADH dehydrogenase (quinone) (non-electrogenic) activity"/>
    <property type="evidence" value="ECO:0007669"/>
    <property type="project" value="UniProtKB-UniRule"/>
</dbReference>
<evidence type="ECO:0000313" key="6">
    <source>
        <dbReference type="Proteomes" id="UP000249688"/>
    </source>
</evidence>
<evidence type="ECO:0000256" key="1">
    <source>
        <dbReference type="ARBA" id="ARBA00007569"/>
    </source>
</evidence>
<dbReference type="SUPFAM" id="SSF143243">
    <property type="entry name" value="Nqo5-like"/>
    <property type="match status" value="1"/>
</dbReference>
<dbReference type="EC" id="7.1.1.-" evidence="3"/>
<dbReference type="InterPro" id="IPR001268">
    <property type="entry name" value="NADH_UbQ_OxRdtase_30kDa_su"/>
</dbReference>
<name>A0A2W7IBY5_9PROT</name>
<dbReference type="GO" id="GO:0008137">
    <property type="term" value="F:NADH dehydrogenase (ubiquinone) activity"/>
    <property type="evidence" value="ECO:0007669"/>
    <property type="project" value="InterPro"/>
</dbReference>
<dbReference type="GO" id="GO:0048038">
    <property type="term" value="F:quinone binding"/>
    <property type="evidence" value="ECO:0007669"/>
    <property type="project" value="UniProtKB-KW"/>
</dbReference>
<keyword evidence="3" id="KW-0472">Membrane</keyword>
<organism evidence="5 6">
    <name type="scientific">Humitalea rosea</name>
    <dbReference type="NCBI Taxonomy" id="990373"/>
    <lineage>
        <taxon>Bacteria</taxon>
        <taxon>Pseudomonadati</taxon>
        <taxon>Pseudomonadota</taxon>
        <taxon>Alphaproteobacteria</taxon>
        <taxon>Acetobacterales</taxon>
        <taxon>Roseomonadaceae</taxon>
        <taxon>Humitalea</taxon>
    </lineage>
</organism>
<dbReference type="Proteomes" id="UP000249688">
    <property type="component" value="Unassembled WGS sequence"/>
</dbReference>
<dbReference type="Gene3D" id="3.30.460.80">
    <property type="entry name" value="NADH:ubiquinone oxidoreductase, 30kDa subunit"/>
    <property type="match status" value="1"/>
</dbReference>
<comment type="caution">
    <text evidence="5">The sequence shown here is derived from an EMBL/GenBank/DDBJ whole genome shotgun (WGS) entry which is preliminary data.</text>
</comment>
<keyword evidence="3" id="KW-1003">Cell membrane</keyword>
<comment type="similarity">
    <text evidence="1 3">Belongs to the complex I 30 kDa subunit family.</text>
</comment>
<dbReference type="AlphaFoldDB" id="A0A2W7IBY5"/>
<dbReference type="PANTHER" id="PTHR10884">
    <property type="entry name" value="NADH DEHYDROGENASE UBIQUINONE IRON-SULFUR PROTEIN 3"/>
    <property type="match status" value="1"/>
</dbReference>
<dbReference type="NCBIfam" id="NF004733">
    <property type="entry name" value="PRK06074.1-5"/>
    <property type="match status" value="1"/>
</dbReference>
<dbReference type="InterPro" id="IPR010218">
    <property type="entry name" value="NADH_DH_suC"/>
</dbReference>
<evidence type="ECO:0000256" key="3">
    <source>
        <dbReference type="HAMAP-Rule" id="MF_01357"/>
    </source>
</evidence>
<dbReference type="InterPro" id="IPR037232">
    <property type="entry name" value="NADH_quin_OxRdtase_su_C/D-like"/>
</dbReference>
<keyword evidence="3" id="KW-1278">Translocase</keyword>
<comment type="catalytic activity">
    <reaction evidence="3">
        <text>a quinone + NADH + 5 H(+)(in) = a quinol + NAD(+) + 4 H(+)(out)</text>
        <dbReference type="Rhea" id="RHEA:57888"/>
        <dbReference type="ChEBI" id="CHEBI:15378"/>
        <dbReference type="ChEBI" id="CHEBI:24646"/>
        <dbReference type="ChEBI" id="CHEBI:57540"/>
        <dbReference type="ChEBI" id="CHEBI:57945"/>
        <dbReference type="ChEBI" id="CHEBI:132124"/>
    </reaction>
</comment>
<keyword evidence="2 3" id="KW-0813">Transport</keyword>
<evidence type="ECO:0000256" key="2">
    <source>
        <dbReference type="ARBA" id="ARBA00022448"/>
    </source>
</evidence>
<dbReference type="Pfam" id="PF00329">
    <property type="entry name" value="Complex1_30kDa"/>
    <property type="match status" value="1"/>
</dbReference>
<sequence length="208" mass="23504">MADLTALGEAIAAAAPAGVISHVHVPRGAELCLHADKRALLPLLLMLRDDPRFAAEQCMDICGVDHPERPERFEIVYNLLSLTHNHRIRVIVSTDAATPVPSVVDIWPSATWYEREAWDMYGIVFEGQNDLRRLLTDYGFEGHPLRKDFPLTGFVELRYDPERRAVAYGPVQLTQDYRNFDFLSPWEGMTSLPGDEKVHLNRIEGPSP</sequence>
<comment type="subunit">
    <text evidence="3">NDH-1 is composed of 14 different subunits. Subunits NuoB, C, D, E, F, and G constitute the peripheral sector of the complex.</text>
</comment>
<keyword evidence="3" id="KW-0830">Ubiquinone</keyword>
<dbReference type="PANTHER" id="PTHR10884:SF14">
    <property type="entry name" value="NADH DEHYDROGENASE [UBIQUINONE] IRON-SULFUR PROTEIN 3, MITOCHONDRIAL"/>
    <property type="match status" value="1"/>
</dbReference>
<feature type="domain" description="NADH:ubiquinone oxidoreductase 30kDa subunit" evidence="4">
    <location>
        <begin position="34"/>
        <end position="154"/>
    </location>
</feature>
<dbReference type="GO" id="GO:0005886">
    <property type="term" value="C:plasma membrane"/>
    <property type="evidence" value="ECO:0007669"/>
    <property type="project" value="UniProtKB-SubCell"/>
</dbReference>
<keyword evidence="3" id="KW-0874">Quinone</keyword>
<keyword evidence="6" id="KW-1185">Reference proteome</keyword>
<dbReference type="HAMAP" id="MF_01357">
    <property type="entry name" value="NDH1_NuoC"/>
    <property type="match status" value="1"/>
</dbReference>
<evidence type="ECO:0000313" key="5">
    <source>
        <dbReference type="EMBL" id="PZW43608.1"/>
    </source>
</evidence>
<accession>A0A2W7IBY5</accession>
<evidence type="ECO:0000259" key="4">
    <source>
        <dbReference type="Pfam" id="PF00329"/>
    </source>
</evidence>